<proteinExistence type="predicted"/>
<dbReference type="PANTHER" id="PTHR34980:SF3">
    <property type="entry name" value="BLR8105 PROTEIN"/>
    <property type="match status" value="1"/>
</dbReference>
<sequence>MLATIAEDYFSWRGRIRRRSYWLRSLAAALAIGVIGGLGGLARPVSEPAAVALWGLAILLGAWVCASLVVRRFHDHGRDGRLGFACLAAASALGGLGHWIGAPPPATILASAVGLALSAYVGFAPGVRGPNRYGPDPAAD</sequence>
<organism evidence="2 3">
    <name type="scientific">Ancylobacter novellus</name>
    <name type="common">Thiobacillus novellus</name>
    <dbReference type="NCBI Taxonomy" id="921"/>
    <lineage>
        <taxon>Bacteria</taxon>
        <taxon>Pseudomonadati</taxon>
        <taxon>Pseudomonadota</taxon>
        <taxon>Alphaproteobacteria</taxon>
        <taxon>Hyphomicrobiales</taxon>
        <taxon>Xanthobacteraceae</taxon>
        <taxon>Ancylobacter</taxon>
    </lineage>
</organism>
<name>A0A2W5MHZ6_ANCNO</name>
<comment type="caution">
    <text evidence="2">The sequence shown here is derived from an EMBL/GenBank/DDBJ whole genome shotgun (WGS) entry which is preliminary data.</text>
</comment>
<protein>
    <recommendedName>
        <fullName evidence="4">DUF805 domain-containing protein</fullName>
    </recommendedName>
</protein>
<accession>A0A2W5MHZ6</accession>
<dbReference type="AlphaFoldDB" id="A0A2W5MHZ6"/>
<keyword evidence="1" id="KW-1133">Transmembrane helix</keyword>
<evidence type="ECO:0000256" key="1">
    <source>
        <dbReference type="SAM" id="Phobius"/>
    </source>
</evidence>
<dbReference type="InterPro" id="IPR008523">
    <property type="entry name" value="DUF805"/>
</dbReference>
<feature type="transmembrane region" description="Helical" evidence="1">
    <location>
        <begin position="82"/>
        <end position="100"/>
    </location>
</feature>
<reference evidence="2 3" key="1">
    <citation type="submission" date="2017-08" db="EMBL/GenBank/DDBJ databases">
        <title>Infants hospitalized years apart are colonized by the same room-sourced microbial strains.</title>
        <authorList>
            <person name="Brooks B."/>
            <person name="Olm M.R."/>
            <person name="Firek B.A."/>
            <person name="Baker R."/>
            <person name="Thomas B.C."/>
            <person name="Morowitz M.J."/>
            <person name="Banfield J.F."/>
        </authorList>
    </citation>
    <scope>NUCLEOTIDE SEQUENCE [LARGE SCALE GENOMIC DNA]</scope>
    <source>
        <strain evidence="2">S2_005_003_R2_43</strain>
    </source>
</reference>
<keyword evidence="1" id="KW-0472">Membrane</keyword>
<evidence type="ECO:0000313" key="3">
    <source>
        <dbReference type="Proteomes" id="UP000249577"/>
    </source>
</evidence>
<feature type="transmembrane region" description="Helical" evidence="1">
    <location>
        <begin position="21"/>
        <end position="42"/>
    </location>
</feature>
<feature type="transmembrane region" description="Helical" evidence="1">
    <location>
        <begin position="106"/>
        <end position="123"/>
    </location>
</feature>
<evidence type="ECO:0008006" key="4">
    <source>
        <dbReference type="Google" id="ProtNLM"/>
    </source>
</evidence>
<dbReference type="EMBL" id="QFPN01000003">
    <property type="protein sequence ID" value="PZQ17193.1"/>
    <property type="molecule type" value="Genomic_DNA"/>
</dbReference>
<dbReference type="Pfam" id="PF05656">
    <property type="entry name" value="DUF805"/>
    <property type="match status" value="1"/>
</dbReference>
<evidence type="ECO:0000313" key="2">
    <source>
        <dbReference type="EMBL" id="PZQ17193.1"/>
    </source>
</evidence>
<feature type="transmembrane region" description="Helical" evidence="1">
    <location>
        <begin position="48"/>
        <end position="70"/>
    </location>
</feature>
<dbReference type="PANTHER" id="PTHR34980">
    <property type="entry name" value="INNER MEMBRANE PROTEIN-RELATED-RELATED"/>
    <property type="match status" value="1"/>
</dbReference>
<gene>
    <name evidence="2" type="ORF">DI565_07425</name>
</gene>
<dbReference type="GO" id="GO:0005886">
    <property type="term" value="C:plasma membrane"/>
    <property type="evidence" value="ECO:0007669"/>
    <property type="project" value="TreeGrafter"/>
</dbReference>
<keyword evidence="1" id="KW-0812">Transmembrane</keyword>
<dbReference type="Proteomes" id="UP000249577">
    <property type="component" value="Unassembled WGS sequence"/>
</dbReference>